<dbReference type="Proteomes" id="UP000272942">
    <property type="component" value="Unassembled WGS sequence"/>
</dbReference>
<dbReference type="PANTHER" id="PTHR46641:SF2">
    <property type="entry name" value="FMRFAMIDE RECEPTOR"/>
    <property type="match status" value="1"/>
</dbReference>
<feature type="transmembrane region" description="Helical" evidence="6">
    <location>
        <begin position="238"/>
        <end position="268"/>
    </location>
</feature>
<feature type="transmembrane region" description="Helical" evidence="6">
    <location>
        <begin position="140"/>
        <end position="169"/>
    </location>
</feature>
<feature type="transmembrane region" description="Helical" evidence="6">
    <location>
        <begin position="411"/>
        <end position="431"/>
    </location>
</feature>
<feature type="transmembrane region" description="Helical" evidence="6">
    <location>
        <begin position="190"/>
        <end position="210"/>
    </location>
</feature>
<feature type="compositionally biased region" description="Basic and acidic residues" evidence="5">
    <location>
        <begin position="329"/>
        <end position="339"/>
    </location>
</feature>
<keyword evidence="3 6" id="KW-1133">Transmembrane helix</keyword>
<dbReference type="WBParaSite" id="ECPE_0000201101-mRNA-1">
    <property type="protein sequence ID" value="ECPE_0000201101-mRNA-1"/>
    <property type="gene ID" value="ECPE_0000201101"/>
</dbReference>
<evidence type="ECO:0000256" key="6">
    <source>
        <dbReference type="SAM" id="Phobius"/>
    </source>
</evidence>
<feature type="domain" description="G-protein coupled receptors family 1 profile" evidence="7">
    <location>
        <begin position="162"/>
        <end position="432"/>
    </location>
</feature>
<evidence type="ECO:0000313" key="8">
    <source>
        <dbReference type="EMBL" id="VDP65143.1"/>
    </source>
</evidence>
<evidence type="ECO:0000256" key="1">
    <source>
        <dbReference type="ARBA" id="ARBA00004370"/>
    </source>
</evidence>
<sequence length="483" mass="53823">MVLVQSGQIPAYLNLIAINESIHCQQLIEPLPNSLLSFYKAIGLILGPVNAILNGVCVHIFKHPAWKQSAMSRILKGLSIVELCMGISLFLFAMLYAQNSNTVQKTDLIINFTQTEPNSSLPPSHEAIRKNRDRAFVHTIAWFLSMTVFSRCLVAFQVARNWSVVLLAAYRYDRICRPIGTGTALPRERIPGILIATIALSFVVVLPRVFELGIVICDISGQYAGDQVLLLRDPIYQIVYLGIVMFVVQSGGPIICVCVLSAFVIRLIAKRRKIHKMNEQKSARRLLSIQHSSRARASGQDSGPGLPGDGNGTTTSASNLNCSNSQENENNHKNNDEWNKPASRQPGMNNSENVDRTSNMLALTSPIDRPSPAGDKLIFAVCITFFILETPAFFSKILNPYLEKHYFQLDLWLSVIANVLVYLDSTLNAFVYMASNPTFRKVAYDEFVKYRSRLTGAPYRPSHSTNTCLNNPRNVSVRLSRTT</sequence>
<feature type="transmembrane region" description="Helical" evidence="6">
    <location>
        <begin position="73"/>
        <end position="97"/>
    </location>
</feature>
<feature type="region of interest" description="Disordered" evidence="5">
    <location>
        <begin position="294"/>
        <end position="354"/>
    </location>
</feature>
<dbReference type="InterPro" id="IPR017452">
    <property type="entry name" value="GPCR_Rhodpsn_7TM"/>
</dbReference>
<dbReference type="InterPro" id="IPR000276">
    <property type="entry name" value="GPCR_Rhodpsn"/>
</dbReference>
<evidence type="ECO:0000256" key="3">
    <source>
        <dbReference type="ARBA" id="ARBA00022989"/>
    </source>
</evidence>
<name>A0A183A4X6_9TREM</name>
<dbReference type="Pfam" id="PF00001">
    <property type="entry name" value="7tm_1"/>
    <property type="match status" value="1"/>
</dbReference>
<keyword evidence="9" id="KW-1185">Reference proteome</keyword>
<proteinExistence type="predicted"/>
<keyword evidence="4 6" id="KW-0472">Membrane</keyword>
<dbReference type="GO" id="GO:0016020">
    <property type="term" value="C:membrane"/>
    <property type="evidence" value="ECO:0007669"/>
    <property type="project" value="UniProtKB-SubCell"/>
</dbReference>
<dbReference type="Gene3D" id="1.20.1070.10">
    <property type="entry name" value="Rhodopsin 7-helix transmembrane proteins"/>
    <property type="match status" value="1"/>
</dbReference>
<keyword evidence="2 6" id="KW-0812">Transmembrane</keyword>
<reference evidence="8 9" key="2">
    <citation type="submission" date="2018-11" db="EMBL/GenBank/DDBJ databases">
        <authorList>
            <consortium name="Pathogen Informatics"/>
        </authorList>
    </citation>
    <scope>NUCLEOTIDE SEQUENCE [LARGE SCALE GENOMIC DNA]</scope>
    <source>
        <strain evidence="8 9">Egypt</strain>
    </source>
</reference>
<organism evidence="10">
    <name type="scientific">Echinostoma caproni</name>
    <dbReference type="NCBI Taxonomy" id="27848"/>
    <lineage>
        <taxon>Eukaryota</taxon>
        <taxon>Metazoa</taxon>
        <taxon>Spiralia</taxon>
        <taxon>Lophotrochozoa</taxon>
        <taxon>Platyhelminthes</taxon>
        <taxon>Trematoda</taxon>
        <taxon>Digenea</taxon>
        <taxon>Plagiorchiida</taxon>
        <taxon>Echinostomata</taxon>
        <taxon>Echinostomatoidea</taxon>
        <taxon>Echinostomatidae</taxon>
        <taxon>Echinostoma</taxon>
    </lineage>
</organism>
<dbReference type="InterPro" id="IPR052954">
    <property type="entry name" value="GPCR-Ligand_Int"/>
</dbReference>
<dbReference type="PROSITE" id="PS50262">
    <property type="entry name" value="G_PROTEIN_RECEP_F1_2"/>
    <property type="match status" value="1"/>
</dbReference>
<feature type="compositionally biased region" description="Polar residues" evidence="5">
    <location>
        <begin position="312"/>
        <end position="323"/>
    </location>
</feature>
<dbReference type="AlphaFoldDB" id="A0A183A4X6"/>
<gene>
    <name evidence="8" type="ORF">ECPE_LOCUS2011</name>
</gene>
<protein>
    <submittedName>
        <fullName evidence="10">G_PROTEIN_RECEP_F1_2 domain-containing protein</fullName>
    </submittedName>
</protein>
<feature type="transmembrane region" description="Helical" evidence="6">
    <location>
        <begin position="377"/>
        <end position="399"/>
    </location>
</feature>
<evidence type="ECO:0000256" key="4">
    <source>
        <dbReference type="ARBA" id="ARBA00023136"/>
    </source>
</evidence>
<evidence type="ECO:0000256" key="5">
    <source>
        <dbReference type="SAM" id="MobiDB-lite"/>
    </source>
</evidence>
<feature type="transmembrane region" description="Helical" evidence="6">
    <location>
        <begin position="41"/>
        <end position="61"/>
    </location>
</feature>
<evidence type="ECO:0000256" key="2">
    <source>
        <dbReference type="ARBA" id="ARBA00022692"/>
    </source>
</evidence>
<dbReference type="SUPFAM" id="SSF81321">
    <property type="entry name" value="Family A G protein-coupled receptor-like"/>
    <property type="match status" value="1"/>
</dbReference>
<reference evidence="10" key="1">
    <citation type="submission" date="2016-06" db="UniProtKB">
        <authorList>
            <consortium name="WormBaseParasite"/>
        </authorList>
    </citation>
    <scope>IDENTIFICATION</scope>
</reference>
<comment type="subcellular location">
    <subcellularLocation>
        <location evidence="1">Membrane</location>
    </subcellularLocation>
</comment>
<dbReference type="OrthoDB" id="6240610at2759"/>
<evidence type="ECO:0000259" key="7">
    <source>
        <dbReference type="PROSITE" id="PS50262"/>
    </source>
</evidence>
<dbReference type="GO" id="GO:0004930">
    <property type="term" value="F:G protein-coupled receptor activity"/>
    <property type="evidence" value="ECO:0007669"/>
    <property type="project" value="InterPro"/>
</dbReference>
<evidence type="ECO:0000313" key="10">
    <source>
        <dbReference type="WBParaSite" id="ECPE_0000201101-mRNA-1"/>
    </source>
</evidence>
<dbReference type="EMBL" id="UZAN01039376">
    <property type="protein sequence ID" value="VDP65143.1"/>
    <property type="molecule type" value="Genomic_DNA"/>
</dbReference>
<dbReference type="PANTHER" id="PTHR46641">
    <property type="entry name" value="FMRFAMIDE RECEPTOR-RELATED"/>
    <property type="match status" value="1"/>
</dbReference>
<evidence type="ECO:0000313" key="9">
    <source>
        <dbReference type="Proteomes" id="UP000272942"/>
    </source>
</evidence>
<accession>A0A183A4X6</accession>